<protein>
    <submittedName>
        <fullName evidence="1">Uncharacterized protein</fullName>
    </submittedName>
</protein>
<dbReference type="OrthoDB" id="37283at10239"/>
<dbReference type="Proteomes" id="UP000282469">
    <property type="component" value="Segment"/>
</dbReference>
<dbReference type="KEGG" id="vg:5950941"/>
<evidence type="ECO:0000313" key="2">
    <source>
        <dbReference type="Proteomes" id="UP000282469"/>
    </source>
</evidence>
<dbReference type="EMBL" id="KU050077">
    <property type="protein sequence ID" value="AMB48737.1"/>
    <property type="molecule type" value="Genomic_DNA"/>
</dbReference>
<proteinExistence type="predicted"/>
<organism evidence="1 2">
    <name type="scientific">Glossina hytrovirus (isolate Glossina pallidipes/Ethiopia/Seibersdorf/-)</name>
    <name type="common">GHV</name>
    <dbReference type="NCBI Taxonomy" id="379529"/>
    <lineage>
        <taxon>Viruses</taxon>
        <taxon>Viruses incertae sedis</taxon>
        <taxon>Naldaviricetes</taxon>
        <taxon>Lefavirales</taxon>
        <taxon>Hytrosaviridae</taxon>
        <taxon>Glossinavirus</taxon>
        <taxon>Glossinavirus glopallidipedis</taxon>
    </lineage>
</organism>
<name>A0A0Y0JE48_GHVS</name>
<dbReference type="RefSeq" id="YP_001687069.1">
    <property type="nucleotide sequence ID" value="NC_010356.1"/>
</dbReference>
<sequence>MEGSDEDKSANNWIYNDLLRRSQYSVECKRCKSLISVKYYQRHLAKFHKIKMFCVCIWCEQYKWKRGSSPIDNILHRIMCLRKCIIDNMCTSRYIFNCEPCNTWLNTLNKYKQYQLLRNQHDQYKFLLADVAIAFQWLSQIPINIINTPSCEVNDVQRMVWYNNVQIDGDKSGIFPQWIKLFYCFNKYFTWLDLIINYDEWDNFYMWISARQEYYCVLPHWCLCSGLHRHSIIVMFKHMITEFKVQYYYYFIF</sequence>
<evidence type="ECO:0000313" key="1">
    <source>
        <dbReference type="EMBL" id="AMB48737.1"/>
    </source>
</evidence>
<accession>A0A0Y0JE48</accession>
<organismHost>
    <name type="scientific">Glossina</name>
    <name type="common">tsetse flies</name>
    <dbReference type="NCBI Taxonomy" id="7393"/>
</organismHost>
<reference evidence="1 2" key="1">
    <citation type="journal article" date="2016" name="J. Gen. Virol.">
        <title>Comprehensive annotation of Glossina pallidipes salivary gland hypertrophy virus from Ethiopian tsetse flies: a proteogenomics approach.</title>
        <authorList>
            <person name="Abd-Alla A.M."/>
            <person name="Kariithi H.M."/>
            <person name="Cousserans F."/>
            <person name="Parker N.J."/>
            <person name="Ince I.A."/>
            <person name="Scully E.D."/>
            <person name="Boeren S."/>
            <person name="Geib S.M."/>
            <person name="Mekonnen S."/>
            <person name="Vlak J.M."/>
            <person name="Parker A.G."/>
            <person name="Vreysen M.J."/>
            <person name="Bergoin M."/>
        </authorList>
    </citation>
    <scope>NUCLEOTIDE SEQUENCE [LARGE SCALE GENOMIC DNA]</scope>
    <source>
        <strain evidence="1 2">Ethiopian</strain>
    </source>
</reference>
<gene>
    <name evidence="1" type="ORF">GpSGHVEth133</name>
</gene>